<evidence type="ECO:0000256" key="12">
    <source>
        <dbReference type="ARBA" id="ARBA00023012"/>
    </source>
</evidence>
<comment type="catalytic activity">
    <reaction evidence="1">
        <text>ATP + protein L-histidine = ADP + protein N-phospho-L-histidine.</text>
        <dbReference type="EC" id="2.7.13.3"/>
    </reaction>
</comment>
<dbReference type="FunFam" id="3.30.565.10:FF:000013">
    <property type="entry name" value="Two-component sensor histidine kinase"/>
    <property type="match status" value="1"/>
</dbReference>
<dbReference type="OrthoDB" id="9792991at2"/>
<comment type="caution">
    <text evidence="17">The sequence shown here is derived from an EMBL/GenBank/DDBJ whole genome shotgun (WGS) entry which is preliminary data.</text>
</comment>
<keyword evidence="11 14" id="KW-1133">Transmembrane helix</keyword>
<name>A0A2W1LAS2_9BACL</name>
<evidence type="ECO:0000256" key="1">
    <source>
        <dbReference type="ARBA" id="ARBA00000085"/>
    </source>
</evidence>
<dbReference type="EMBL" id="QKRB01000041">
    <property type="protein sequence ID" value="PZD96316.1"/>
    <property type="molecule type" value="Genomic_DNA"/>
</dbReference>
<dbReference type="PANTHER" id="PTHR45528:SF1">
    <property type="entry name" value="SENSOR HISTIDINE KINASE CPXA"/>
    <property type="match status" value="1"/>
</dbReference>
<evidence type="ECO:0000256" key="11">
    <source>
        <dbReference type="ARBA" id="ARBA00022989"/>
    </source>
</evidence>
<dbReference type="CDD" id="cd00082">
    <property type="entry name" value="HisKA"/>
    <property type="match status" value="1"/>
</dbReference>
<dbReference type="SMART" id="SM00388">
    <property type="entry name" value="HisKA"/>
    <property type="match status" value="1"/>
</dbReference>
<evidence type="ECO:0000256" key="6">
    <source>
        <dbReference type="ARBA" id="ARBA00022679"/>
    </source>
</evidence>
<evidence type="ECO:0000259" key="16">
    <source>
        <dbReference type="PROSITE" id="PS50885"/>
    </source>
</evidence>
<dbReference type="PROSITE" id="PS50885">
    <property type="entry name" value="HAMP"/>
    <property type="match status" value="1"/>
</dbReference>
<dbReference type="CDD" id="cd06225">
    <property type="entry name" value="HAMP"/>
    <property type="match status" value="1"/>
</dbReference>
<dbReference type="SUPFAM" id="SSF55874">
    <property type="entry name" value="ATPase domain of HSP90 chaperone/DNA topoisomerase II/histidine kinase"/>
    <property type="match status" value="1"/>
</dbReference>
<keyword evidence="10" id="KW-0067">ATP-binding</keyword>
<dbReference type="CDD" id="cd00075">
    <property type="entry name" value="HATPase"/>
    <property type="match status" value="1"/>
</dbReference>
<dbReference type="InterPro" id="IPR003660">
    <property type="entry name" value="HAMP_dom"/>
</dbReference>
<dbReference type="InterPro" id="IPR036890">
    <property type="entry name" value="HATPase_C_sf"/>
</dbReference>
<keyword evidence="6" id="KW-0808">Transferase</keyword>
<feature type="domain" description="Histidine kinase" evidence="15">
    <location>
        <begin position="138"/>
        <end position="355"/>
    </location>
</feature>
<evidence type="ECO:0000256" key="5">
    <source>
        <dbReference type="ARBA" id="ARBA00022553"/>
    </source>
</evidence>
<evidence type="ECO:0000313" key="17">
    <source>
        <dbReference type="EMBL" id="PZD96316.1"/>
    </source>
</evidence>
<feature type="domain" description="HAMP" evidence="16">
    <location>
        <begin position="71"/>
        <end position="123"/>
    </location>
</feature>
<dbReference type="Pfam" id="PF02518">
    <property type="entry name" value="HATPase_c"/>
    <property type="match status" value="1"/>
</dbReference>
<keyword evidence="12" id="KW-0902">Two-component regulatory system</keyword>
<evidence type="ECO:0000256" key="3">
    <source>
        <dbReference type="ARBA" id="ARBA00012438"/>
    </source>
</evidence>
<evidence type="ECO:0000256" key="4">
    <source>
        <dbReference type="ARBA" id="ARBA00022475"/>
    </source>
</evidence>
<dbReference type="GO" id="GO:0005886">
    <property type="term" value="C:plasma membrane"/>
    <property type="evidence" value="ECO:0007669"/>
    <property type="project" value="UniProtKB-SubCell"/>
</dbReference>
<dbReference type="Gene3D" id="3.30.565.10">
    <property type="entry name" value="Histidine kinase-like ATPase, C-terminal domain"/>
    <property type="match status" value="1"/>
</dbReference>
<dbReference type="InterPro" id="IPR050398">
    <property type="entry name" value="HssS/ArlS-like"/>
</dbReference>
<gene>
    <name evidence="17" type="ORF">DNH61_08410</name>
</gene>
<keyword evidence="18" id="KW-1185">Reference proteome</keyword>
<dbReference type="GO" id="GO:0000155">
    <property type="term" value="F:phosphorelay sensor kinase activity"/>
    <property type="evidence" value="ECO:0007669"/>
    <property type="project" value="InterPro"/>
</dbReference>
<feature type="transmembrane region" description="Helical" evidence="14">
    <location>
        <begin position="6"/>
        <end position="27"/>
    </location>
</feature>
<dbReference type="PROSITE" id="PS50109">
    <property type="entry name" value="HIS_KIN"/>
    <property type="match status" value="1"/>
</dbReference>
<keyword evidence="7 14" id="KW-0812">Transmembrane</keyword>
<evidence type="ECO:0000256" key="10">
    <source>
        <dbReference type="ARBA" id="ARBA00022840"/>
    </source>
</evidence>
<keyword evidence="8" id="KW-0547">Nucleotide-binding</keyword>
<accession>A0A2W1LAS2</accession>
<dbReference type="Gene3D" id="1.10.287.130">
    <property type="match status" value="1"/>
</dbReference>
<dbReference type="Pfam" id="PF00512">
    <property type="entry name" value="HisKA"/>
    <property type="match status" value="1"/>
</dbReference>
<comment type="subcellular location">
    <subcellularLocation>
        <location evidence="2">Cell membrane</location>
        <topology evidence="2">Multi-pass membrane protein</topology>
    </subcellularLocation>
</comment>
<evidence type="ECO:0000256" key="7">
    <source>
        <dbReference type="ARBA" id="ARBA00022692"/>
    </source>
</evidence>
<dbReference type="AlphaFoldDB" id="A0A2W1LAS2"/>
<organism evidence="17 18">
    <name type="scientific">Paenibacillus sambharensis</name>
    <dbReference type="NCBI Taxonomy" id="1803190"/>
    <lineage>
        <taxon>Bacteria</taxon>
        <taxon>Bacillati</taxon>
        <taxon>Bacillota</taxon>
        <taxon>Bacilli</taxon>
        <taxon>Bacillales</taxon>
        <taxon>Paenibacillaceae</taxon>
        <taxon>Paenibacillus</taxon>
    </lineage>
</organism>
<dbReference type="PRINTS" id="PR00344">
    <property type="entry name" value="BCTRLSENSOR"/>
</dbReference>
<dbReference type="InterPro" id="IPR003661">
    <property type="entry name" value="HisK_dim/P_dom"/>
</dbReference>
<dbReference type="Gene3D" id="6.10.340.10">
    <property type="match status" value="1"/>
</dbReference>
<dbReference type="InterPro" id="IPR003594">
    <property type="entry name" value="HATPase_dom"/>
</dbReference>
<dbReference type="EC" id="2.7.13.3" evidence="3"/>
<dbReference type="InterPro" id="IPR036097">
    <property type="entry name" value="HisK_dim/P_sf"/>
</dbReference>
<dbReference type="InterPro" id="IPR005467">
    <property type="entry name" value="His_kinase_dom"/>
</dbReference>
<protein>
    <recommendedName>
        <fullName evidence="3">histidine kinase</fullName>
        <ecNumber evidence="3">2.7.13.3</ecNumber>
    </recommendedName>
</protein>
<sequence length="371" mass="42451">MMLRFIGQLILSVILSVVTVYSMIILGERVTRDIYFARSFAIEVLRTFGEGFVMLASCAFFFVMYLCLFQWRWYRYVNEINSSVMHIAEGNFDHKVPVRQNNPLGDLAFYTNRLVTQLRKSLDEERKAEQTKNELITNVSHDLRTPLTSILGYLGLVEQDRYRDEVELRYYIQIAHDKARRMNVLIQDLFEYTRMRHDSVPLRRLRFNLVEMLGQLLVHFRVALDEAGVTGNLRAGAQHVYVFGDPDKLVRVFENLLHNAVIYGKDGGRVDVEIRTVLEDAVVEVINYGDPIPSVDLPHIFDRFYRVDKSRAEHTGGSGLGLAIAKSIVERHGGSIGASSDSAQTVFQVRLPLYKEDQENSRAVVNGAVVK</sequence>
<evidence type="ECO:0000256" key="14">
    <source>
        <dbReference type="SAM" id="Phobius"/>
    </source>
</evidence>
<proteinExistence type="predicted"/>
<dbReference type="Proteomes" id="UP000249522">
    <property type="component" value="Unassembled WGS sequence"/>
</dbReference>
<dbReference type="InterPro" id="IPR004358">
    <property type="entry name" value="Sig_transdc_His_kin-like_C"/>
</dbReference>
<evidence type="ECO:0000256" key="8">
    <source>
        <dbReference type="ARBA" id="ARBA00022741"/>
    </source>
</evidence>
<keyword evidence="5" id="KW-0597">Phosphoprotein</keyword>
<dbReference type="FunFam" id="1.10.287.130:FF:000008">
    <property type="entry name" value="Two-component sensor histidine kinase"/>
    <property type="match status" value="1"/>
</dbReference>
<dbReference type="GO" id="GO:0005524">
    <property type="term" value="F:ATP binding"/>
    <property type="evidence" value="ECO:0007669"/>
    <property type="project" value="UniProtKB-KW"/>
</dbReference>
<evidence type="ECO:0000256" key="9">
    <source>
        <dbReference type="ARBA" id="ARBA00022777"/>
    </source>
</evidence>
<keyword evidence="9 17" id="KW-0418">Kinase</keyword>
<feature type="transmembrane region" description="Helical" evidence="14">
    <location>
        <begin position="48"/>
        <end position="73"/>
    </location>
</feature>
<dbReference type="SUPFAM" id="SSF47384">
    <property type="entry name" value="Homodimeric domain of signal transducing histidine kinase"/>
    <property type="match status" value="1"/>
</dbReference>
<dbReference type="SMART" id="SM00387">
    <property type="entry name" value="HATPase_c"/>
    <property type="match status" value="1"/>
</dbReference>
<keyword evidence="13 14" id="KW-0472">Membrane</keyword>
<evidence type="ECO:0000259" key="15">
    <source>
        <dbReference type="PROSITE" id="PS50109"/>
    </source>
</evidence>
<evidence type="ECO:0000313" key="18">
    <source>
        <dbReference type="Proteomes" id="UP000249522"/>
    </source>
</evidence>
<dbReference type="PANTHER" id="PTHR45528">
    <property type="entry name" value="SENSOR HISTIDINE KINASE CPXA"/>
    <property type="match status" value="1"/>
</dbReference>
<keyword evidence="4" id="KW-1003">Cell membrane</keyword>
<evidence type="ECO:0000256" key="2">
    <source>
        <dbReference type="ARBA" id="ARBA00004651"/>
    </source>
</evidence>
<evidence type="ECO:0000256" key="13">
    <source>
        <dbReference type="ARBA" id="ARBA00023136"/>
    </source>
</evidence>
<reference evidence="17 18" key="1">
    <citation type="submission" date="2018-06" db="EMBL/GenBank/DDBJ databases">
        <title>Paenibacillus imtechensis sp. nov.</title>
        <authorList>
            <person name="Pinnaka A.K."/>
            <person name="Singh H."/>
            <person name="Kaur M."/>
        </authorList>
    </citation>
    <scope>NUCLEOTIDE SEQUENCE [LARGE SCALE GENOMIC DNA]</scope>
    <source>
        <strain evidence="17 18">SMB1</strain>
    </source>
</reference>